<feature type="compositionally biased region" description="Low complexity" evidence="1">
    <location>
        <begin position="8"/>
        <end position="28"/>
    </location>
</feature>
<dbReference type="AlphaFoldDB" id="A0ABD5ZRD0"/>
<evidence type="ECO:0000313" key="2">
    <source>
        <dbReference type="EMBL" id="MFC7236050.1"/>
    </source>
</evidence>
<evidence type="ECO:0000313" key="3">
    <source>
        <dbReference type="Proteomes" id="UP001596398"/>
    </source>
</evidence>
<comment type="caution">
    <text evidence="2">The sequence shown here is derived from an EMBL/GenBank/DDBJ whole genome shotgun (WGS) entry which is preliminary data.</text>
</comment>
<dbReference type="RefSeq" id="WP_276234199.1">
    <property type="nucleotide sequence ID" value="NZ_CP119802.1"/>
</dbReference>
<dbReference type="GeneID" id="79267755"/>
<dbReference type="Proteomes" id="UP001596398">
    <property type="component" value="Unassembled WGS sequence"/>
</dbReference>
<evidence type="ECO:0000256" key="1">
    <source>
        <dbReference type="SAM" id="MobiDB-lite"/>
    </source>
</evidence>
<proteinExistence type="predicted"/>
<organism evidence="2 3">
    <name type="scientific">Halosegnis marinus</name>
    <dbReference type="NCBI Taxonomy" id="3034023"/>
    <lineage>
        <taxon>Archaea</taxon>
        <taxon>Methanobacteriati</taxon>
        <taxon>Methanobacteriota</taxon>
        <taxon>Stenosarchaea group</taxon>
        <taxon>Halobacteria</taxon>
        <taxon>Halobacteriales</taxon>
        <taxon>Natronomonadaceae</taxon>
        <taxon>Halosegnis</taxon>
    </lineage>
</organism>
<dbReference type="EMBL" id="JBHTAP010000001">
    <property type="protein sequence ID" value="MFC7236050.1"/>
    <property type="molecule type" value="Genomic_DNA"/>
</dbReference>
<reference evidence="2 3" key="1">
    <citation type="journal article" date="2019" name="Int. J. Syst. Evol. Microbiol.">
        <title>The Global Catalogue of Microorganisms (GCM) 10K type strain sequencing project: providing services to taxonomists for standard genome sequencing and annotation.</title>
        <authorList>
            <consortium name="The Broad Institute Genomics Platform"/>
            <consortium name="The Broad Institute Genome Sequencing Center for Infectious Disease"/>
            <person name="Wu L."/>
            <person name="Ma J."/>
        </authorList>
    </citation>
    <scope>NUCLEOTIDE SEQUENCE [LARGE SCALE GENOMIC DNA]</scope>
    <source>
        <strain evidence="2 3">DT85</strain>
    </source>
</reference>
<dbReference type="Pfam" id="PF20575">
    <property type="entry name" value="HTH_63"/>
    <property type="match status" value="1"/>
</dbReference>
<gene>
    <name evidence="2" type="ORF">ACFQJ4_12055</name>
</gene>
<sequence length="192" mass="20633">MSERAEYPAPTARPGATGTARGRGAGPRPESRTESDDDRDGPTAVLYTRGSAVGRDLDRAHGVVRTLDALAAEGAIGAVEVRTWPARVSLRGDDRDGVVATFETIEAWAEANGVSVRPPFDVRERRSTVLRETDELLVTPTLCLTVWDGEELLDAYPRCEADGAATVEEGLDRYLPAEEPTAMPVADGRGDR</sequence>
<keyword evidence="3" id="KW-1185">Reference proteome</keyword>
<accession>A0ABD5ZRD0</accession>
<feature type="region of interest" description="Disordered" evidence="1">
    <location>
        <begin position="1"/>
        <end position="49"/>
    </location>
</feature>
<protein>
    <submittedName>
        <fullName evidence="2">HTH domain-containing protein</fullName>
    </submittedName>
</protein>
<name>A0ABD5ZRD0_9EURY</name>
<dbReference type="InterPro" id="IPR046783">
    <property type="entry name" value="HTH_63"/>
</dbReference>